<reference evidence="2 3" key="1">
    <citation type="journal article" date="2015" name="Genome Announc.">
        <title>Genome Sequence of 'Candidatus Thioglobus singularis' Strain PS1, a Mixotroph from the SUP05 Clade of Marine Gammaproteobacteria.</title>
        <authorList>
            <person name="Marshall K.T."/>
            <person name="Morris R.M."/>
        </authorList>
    </citation>
    <scope>NUCLEOTIDE SEQUENCE [LARGE SCALE GENOMIC DNA]</scope>
    <source>
        <strain evidence="2 3">PS1</strain>
    </source>
</reference>
<evidence type="ECO:0008006" key="4">
    <source>
        <dbReference type="Google" id="ProtNLM"/>
    </source>
</evidence>
<organism evidence="2 3">
    <name type="scientific">Candidatus Pseudothioglobus singularis PS1</name>
    <dbReference type="NCBI Taxonomy" id="1125411"/>
    <lineage>
        <taxon>Bacteria</taxon>
        <taxon>Pseudomonadati</taxon>
        <taxon>Pseudomonadota</taxon>
        <taxon>Gammaproteobacteria</taxon>
        <taxon>Candidatus Pseudothioglobaceae</taxon>
        <taxon>Candidatus Pseudothioglobus</taxon>
    </lineage>
</organism>
<dbReference type="PANTHER" id="PTHR43628:SF1">
    <property type="entry name" value="CHITIN SYNTHASE REGULATORY FACTOR 2-RELATED"/>
    <property type="match status" value="1"/>
</dbReference>
<dbReference type="InterPro" id="IPR052945">
    <property type="entry name" value="Mitotic_Regulator"/>
</dbReference>
<dbReference type="STRING" id="1125411.W908_08135"/>
<feature type="chain" id="PRO_5005789546" description="Sel1 repeat family protein" evidence="1">
    <location>
        <begin position="23"/>
        <end position="178"/>
    </location>
</feature>
<dbReference type="KEGG" id="tsn:W908_08135"/>
<dbReference type="Proteomes" id="UP000068905">
    <property type="component" value="Chromosome"/>
</dbReference>
<accession>A0A0M3T2A1</accession>
<dbReference type="OrthoDB" id="1442375at2"/>
<dbReference type="EMBL" id="CP006911">
    <property type="protein sequence ID" value="ALE02491.1"/>
    <property type="molecule type" value="Genomic_DNA"/>
</dbReference>
<sequence>MSKNHTLLVFLFSLFFTLNVSADYIDGQRAYASGDYGVAILEWTQVAEDGNARAQYNLGWMHANAKGTVQDFKEAIKWYTKSAEQGNVNAQYNLGNLYLRGQGATQNDKLAFSWFIKAAEQGDAPAQYNLGRMYILGKGDDKNFLEARFWIKQALENNDQYIGALAQQVWDDYKLGTY</sequence>
<gene>
    <name evidence="2" type="ORF">W908_08135</name>
</gene>
<evidence type="ECO:0000256" key="1">
    <source>
        <dbReference type="SAM" id="SignalP"/>
    </source>
</evidence>
<dbReference type="InterPro" id="IPR006597">
    <property type="entry name" value="Sel1-like"/>
</dbReference>
<protein>
    <recommendedName>
        <fullName evidence="4">Sel1 repeat family protein</fullName>
    </recommendedName>
</protein>
<feature type="signal peptide" evidence="1">
    <location>
        <begin position="1"/>
        <end position="22"/>
    </location>
</feature>
<evidence type="ECO:0000313" key="2">
    <source>
        <dbReference type="EMBL" id="ALE02491.1"/>
    </source>
</evidence>
<dbReference type="Pfam" id="PF08238">
    <property type="entry name" value="Sel1"/>
    <property type="match status" value="3"/>
</dbReference>
<evidence type="ECO:0000313" key="3">
    <source>
        <dbReference type="Proteomes" id="UP000068905"/>
    </source>
</evidence>
<dbReference type="RefSeq" id="WP_053820663.1">
    <property type="nucleotide sequence ID" value="NZ_CP006911.1"/>
</dbReference>
<dbReference type="SMART" id="SM00671">
    <property type="entry name" value="SEL1"/>
    <property type="match status" value="3"/>
</dbReference>
<dbReference type="AlphaFoldDB" id="A0A0M3T2A1"/>
<proteinExistence type="predicted"/>
<dbReference type="PATRIC" id="fig|1125411.7.peg.1600"/>
<name>A0A0M3T2A1_9GAMM</name>
<keyword evidence="3" id="KW-1185">Reference proteome</keyword>
<dbReference type="PANTHER" id="PTHR43628">
    <property type="entry name" value="ACTIVATOR OF C KINASE PROTEIN 1-RELATED"/>
    <property type="match status" value="1"/>
</dbReference>
<keyword evidence="1" id="KW-0732">Signal</keyword>
<dbReference type="SUPFAM" id="SSF81901">
    <property type="entry name" value="HCP-like"/>
    <property type="match status" value="1"/>
</dbReference>
<dbReference type="InterPro" id="IPR011990">
    <property type="entry name" value="TPR-like_helical_dom_sf"/>
</dbReference>
<dbReference type="Gene3D" id="1.25.40.10">
    <property type="entry name" value="Tetratricopeptide repeat domain"/>
    <property type="match status" value="1"/>
</dbReference>